<gene>
    <name evidence="6" type="ORF">OCV61_00395</name>
</gene>
<dbReference type="PANTHER" id="PTHR46847:SF1">
    <property type="entry name" value="D-ALLOSE-BINDING PERIPLASMIC PROTEIN-RELATED"/>
    <property type="match status" value="1"/>
</dbReference>
<proteinExistence type="inferred from homology"/>
<evidence type="ECO:0000259" key="5">
    <source>
        <dbReference type="Pfam" id="PF13407"/>
    </source>
</evidence>
<dbReference type="Gene3D" id="3.40.50.2300">
    <property type="match status" value="2"/>
</dbReference>
<evidence type="ECO:0000256" key="1">
    <source>
        <dbReference type="ARBA" id="ARBA00004196"/>
    </source>
</evidence>
<evidence type="ECO:0000256" key="4">
    <source>
        <dbReference type="SAM" id="SignalP"/>
    </source>
</evidence>
<feature type="domain" description="Periplasmic binding protein" evidence="5">
    <location>
        <begin position="37"/>
        <end position="331"/>
    </location>
</feature>
<dbReference type="Proteomes" id="UP001652409">
    <property type="component" value="Unassembled WGS sequence"/>
</dbReference>
<evidence type="ECO:0000313" key="6">
    <source>
        <dbReference type="EMBL" id="MCU6763871.1"/>
    </source>
</evidence>
<feature type="signal peptide" evidence="4">
    <location>
        <begin position="1"/>
        <end position="27"/>
    </location>
</feature>
<comment type="subcellular location">
    <subcellularLocation>
        <location evidence="1">Cell envelope</location>
    </subcellularLocation>
</comment>
<protein>
    <submittedName>
        <fullName evidence="6">Substrate-binding domain-containing protein</fullName>
    </submittedName>
</protein>
<reference evidence="6 7" key="1">
    <citation type="journal article" date="2021" name="ISME Commun">
        <title>Automated analysis of genomic sequences facilitates high-throughput and comprehensive description of bacteria.</title>
        <authorList>
            <person name="Hitch T.C.A."/>
        </authorList>
    </citation>
    <scope>NUCLEOTIDE SEQUENCE [LARGE SCALE GENOMIC DNA]</scope>
    <source>
        <strain evidence="6 7">Sanger_23</strain>
    </source>
</reference>
<evidence type="ECO:0000313" key="7">
    <source>
        <dbReference type="Proteomes" id="UP001652409"/>
    </source>
</evidence>
<keyword evidence="3 4" id="KW-0732">Signal</keyword>
<dbReference type="Pfam" id="PF13407">
    <property type="entry name" value="Peripla_BP_4"/>
    <property type="match status" value="1"/>
</dbReference>
<name>A0ABT2TPZ6_9FIRM</name>
<sequence length="359" mass="37237">MAGKKLMSVALCAAMVGTMVGAVTVHAESDYAGLKIEIVSKGFQHQYWQAVLKGAEEKAEELGCSINFVGPNSESDIAEQVQELNSAINQKPDAIGLAALDTSACLDAIGQAQDAGIPIIGFDSGVPDAPEGAVVANASTDNYAAGALAAEKTYEVLKDRIANADGKVRIGVMGQDATSESIVNRGLGFIDKMGELIIADGKTVSLEGNDRYVGDSKVEATDDGDVVIEILVPSQVTSELSAIDCQTLLNKDDTICVYGSNQHSAEAMITGNENLQKLGSGDDQVVGVGFDSGANIKAAVADGTFIGAITQAPVAMGASVVELACKAAKGETVEDVDSGCQWYTAENMNDEEIAQNLYD</sequence>
<dbReference type="InterPro" id="IPR028082">
    <property type="entry name" value="Peripla_BP_I"/>
</dbReference>
<dbReference type="InterPro" id="IPR025997">
    <property type="entry name" value="SBP_2_dom"/>
</dbReference>
<accession>A0ABT2TPZ6</accession>
<dbReference type="PANTHER" id="PTHR46847">
    <property type="entry name" value="D-ALLOSE-BINDING PERIPLASMIC PROTEIN-RELATED"/>
    <property type="match status" value="1"/>
</dbReference>
<evidence type="ECO:0000256" key="2">
    <source>
        <dbReference type="ARBA" id="ARBA00007639"/>
    </source>
</evidence>
<evidence type="ECO:0000256" key="3">
    <source>
        <dbReference type="ARBA" id="ARBA00022729"/>
    </source>
</evidence>
<dbReference type="SUPFAM" id="SSF53822">
    <property type="entry name" value="Periplasmic binding protein-like I"/>
    <property type="match status" value="1"/>
</dbReference>
<comment type="similarity">
    <text evidence="2">Belongs to the bacterial solute-binding protein 2 family.</text>
</comment>
<comment type="caution">
    <text evidence="6">The sequence shown here is derived from an EMBL/GenBank/DDBJ whole genome shotgun (WGS) entry which is preliminary data.</text>
</comment>
<dbReference type="EMBL" id="JAOQJL010000001">
    <property type="protein sequence ID" value="MCU6763871.1"/>
    <property type="molecule type" value="Genomic_DNA"/>
</dbReference>
<keyword evidence="7" id="KW-1185">Reference proteome</keyword>
<dbReference type="RefSeq" id="WP_158420063.1">
    <property type="nucleotide sequence ID" value="NZ_JAOQJL010000001.1"/>
</dbReference>
<feature type="chain" id="PRO_5047293892" evidence="4">
    <location>
        <begin position="28"/>
        <end position="359"/>
    </location>
</feature>
<organism evidence="6 7">
    <name type="scientific">Blautia ammoniilytica</name>
    <dbReference type="NCBI Taxonomy" id="2981782"/>
    <lineage>
        <taxon>Bacteria</taxon>
        <taxon>Bacillati</taxon>
        <taxon>Bacillota</taxon>
        <taxon>Clostridia</taxon>
        <taxon>Lachnospirales</taxon>
        <taxon>Lachnospiraceae</taxon>
        <taxon>Blautia</taxon>
    </lineage>
</organism>